<feature type="compositionally biased region" description="Gly residues" evidence="1">
    <location>
        <begin position="692"/>
        <end position="702"/>
    </location>
</feature>
<evidence type="ECO:0008006" key="4">
    <source>
        <dbReference type="Google" id="ProtNLM"/>
    </source>
</evidence>
<protein>
    <recommendedName>
        <fullName evidence="4">MIT domain-containing protein</fullName>
    </recommendedName>
</protein>
<feature type="compositionally biased region" description="Low complexity" evidence="1">
    <location>
        <begin position="212"/>
        <end position="221"/>
    </location>
</feature>
<organism evidence="2 3">
    <name type="scientific">Kipferlia bialata</name>
    <dbReference type="NCBI Taxonomy" id="797122"/>
    <lineage>
        <taxon>Eukaryota</taxon>
        <taxon>Metamonada</taxon>
        <taxon>Carpediemonas-like organisms</taxon>
        <taxon>Kipferlia</taxon>
    </lineage>
</organism>
<feature type="compositionally biased region" description="Basic and acidic residues" evidence="1">
    <location>
        <begin position="638"/>
        <end position="662"/>
    </location>
</feature>
<feature type="compositionally biased region" description="Polar residues" evidence="1">
    <location>
        <begin position="510"/>
        <end position="519"/>
    </location>
</feature>
<evidence type="ECO:0000256" key="1">
    <source>
        <dbReference type="SAM" id="MobiDB-lite"/>
    </source>
</evidence>
<dbReference type="OrthoDB" id="61565at2759"/>
<feature type="region of interest" description="Disordered" evidence="1">
    <location>
        <begin position="510"/>
        <end position="702"/>
    </location>
</feature>
<evidence type="ECO:0000313" key="2">
    <source>
        <dbReference type="EMBL" id="GIQ83547.1"/>
    </source>
</evidence>
<feature type="region of interest" description="Disordered" evidence="1">
    <location>
        <begin position="49"/>
        <end position="250"/>
    </location>
</feature>
<dbReference type="EMBL" id="BDIP01001091">
    <property type="protein sequence ID" value="GIQ83547.1"/>
    <property type="molecule type" value="Genomic_DNA"/>
</dbReference>
<comment type="caution">
    <text evidence="2">The sequence shown here is derived from an EMBL/GenBank/DDBJ whole genome shotgun (WGS) entry which is preliminary data.</text>
</comment>
<feature type="compositionally biased region" description="Low complexity" evidence="1">
    <location>
        <begin position="588"/>
        <end position="602"/>
    </location>
</feature>
<name>A0A9K3GI39_9EUKA</name>
<keyword evidence="3" id="KW-1185">Reference proteome</keyword>
<feature type="compositionally biased region" description="Polar residues" evidence="1">
    <location>
        <begin position="530"/>
        <end position="543"/>
    </location>
</feature>
<feature type="compositionally biased region" description="Basic and acidic residues" evidence="1">
    <location>
        <begin position="222"/>
        <end position="232"/>
    </location>
</feature>
<sequence length="702" mass="75804">MSAAKVTVFSKLSDGQQQAFYTFFVEKNIRFVRNNDGNYIATIVVPKKGGERAQASKQEPRARTPPTSSRNDRKPQGSASRGSKQRMGSPVPGARRRAVSRAAGDSRGGARGSLAERSRQNRPVSRPASIRQSASQKDRRSVERRGTGGTGRSRIAQPRLGQKGSPHKSPRYGSLETPAPRRNSPYGQKAQRERDRERERERQRASDRVHNSGGRSRGASRGVERETEERALLKSRHTNRSLSSLSLSPSMSLSVTSAGVQAHEQSNLHEAAGQYAQALDHMNTLLSMPATDAETKREREWALQYYDKILSKLLKIRDGGIPITVPPHHSDTTPCVPVPAPFGYMGGVVVPPAYHAPVASAPTPATGTSLPIGSCGAYAYPGTISQAPVPTAPAAPVYTAPDVPYVCSTVGVSSPIPPPPVTEPHPLDPPPSVQSKADISKSDTQLHLSALSLSPALDAKFAAVCVRSAAEIATDTHPAKEETDDFQPFELLSPEDAALFDKVCSRSVTELPSDPSLQAGSDRPSGGHHTAQSSTHRGVSSTHGHGVTPRKRREKSEHHGSGHPRSKTQPGRKGGRKPYVPEMEEPTTRTSIGHTTRGTRGTRTPRKRESGIGSSVPSHRVHRPDDPVVSSASVGRTPSDRRRRETVGGDATRREKERERGFRLATQITASTYTPRKKKTYTPRKTSSRTGHGSGGRGQEAD</sequence>
<dbReference type="Proteomes" id="UP000265618">
    <property type="component" value="Unassembled WGS sequence"/>
</dbReference>
<proteinExistence type="predicted"/>
<accession>A0A9K3GI39</accession>
<gene>
    <name evidence="2" type="ORF">KIPB_004890</name>
</gene>
<dbReference type="AlphaFoldDB" id="A0A9K3GI39"/>
<feature type="compositionally biased region" description="Pro residues" evidence="1">
    <location>
        <begin position="416"/>
        <end position="432"/>
    </location>
</feature>
<feature type="compositionally biased region" description="Low complexity" evidence="1">
    <location>
        <begin position="241"/>
        <end position="250"/>
    </location>
</feature>
<feature type="compositionally biased region" description="Basic and acidic residues" evidence="1">
    <location>
        <begin position="136"/>
        <end position="146"/>
    </location>
</feature>
<feature type="compositionally biased region" description="Basic and acidic residues" evidence="1">
    <location>
        <begin position="190"/>
        <end position="210"/>
    </location>
</feature>
<evidence type="ECO:0000313" key="3">
    <source>
        <dbReference type="Proteomes" id="UP000265618"/>
    </source>
</evidence>
<reference evidence="2 3" key="1">
    <citation type="journal article" date="2018" name="PLoS ONE">
        <title>The draft genome of Kipferlia bialata reveals reductive genome evolution in fornicate parasites.</title>
        <authorList>
            <person name="Tanifuji G."/>
            <person name="Takabayashi S."/>
            <person name="Kume K."/>
            <person name="Takagi M."/>
            <person name="Nakayama T."/>
            <person name="Kamikawa R."/>
            <person name="Inagaki Y."/>
            <person name="Hashimoto T."/>
        </authorList>
    </citation>
    <scope>NUCLEOTIDE SEQUENCE [LARGE SCALE GENOMIC DNA]</scope>
    <source>
        <strain evidence="2">NY0173</strain>
    </source>
</reference>
<feature type="region of interest" description="Disordered" evidence="1">
    <location>
        <begin position="416"/>
        <end position="441"/>
    </location>
</feature>